<feature type="domain" description="NAD(P)-binding" evidence="22">
    <location>
        <begin position="715"/>
        <end position="843"/>
    </location>
</feature>
<dbReference type="PANTHER" id="PTHR43078:SF7">
    <property type="entry name" value="UDP-GLUCURONATE DECARBOXYLASE"/>
    <property type="match status" value="1"/>
</dbReference>
<evidence type="ECO:0000256" key="17">
    <source>
        <dbReference type="ARBA" id="ARBA00031585"/>
    </source>
</evidence>
<dbReference type="GO" id="GO:0042732">
    <property type="term" value="P:D-xylose metabolic process"/>
    <property type="evidence" value="ECO:0007669"/>
    <property type="project" value="InterPro"/>
</dbReference>
<feature type="region of interest" description="Disordered" evidence="20">
    <location>
        <begin position="250"/>
        <end position="293"/>
    </location>
</feature>
<feature type="region of interest" description="Disordered" evidence="20">
    <location>
        <begin position="305"/>
        <end position="324"/>
    </location>
</feature>
<dbReference type="InterPro" id="IPR036291">
    <property type="entry name" value="NAD(P)-bd_dom_sf"/>
</dbReference>
<reference evidence="23 24" key="2">
    <citation type="journal article" date="2017" name="Nature">
        <title>The Apostasia genome and the evolution of orchids.</title>
        <authorList>
            <person name="Zhang G.Q."/>
            <person name="Liu K.W."/>
            <person name="Li Z."/>
            <person name="Lohaus R."/>
            <person name="Hsiao Y.Y."/>
            <person name="Niu S.C."/>
            <person name="Wang J.Y."/>
            <person name="Lin Y.C."/>
            <person name="Xu Q."/>
            <person name="Chen L.J."/>
            <person name="Yoshida K."/>
            <person name="Fujiwara S."/>
            <person name="Wang Z.W."/>
            <person name="Zhang Y.Q."/>
            <person name="Mitsuda N."/>
            <person name="Wang M."/>
            <person name="Liu G.H."/>
            <person name="Pecoraro L."/>
            <person name="Huang H.X."/>
            <person name="Xiao X.J."/>
            <person name="Lin M."/>
            <person name="Wu X.Y."/>
            <person name="Wu W.L."/>
            <person name="Chen Y.Y."/>
            <person name="Chang S.B."/>
            <person name="Sakamoto S."/>
            <person name="Ohme-Takagi M."/>
            <person name="Yagi M."/>
            <person name="Zeng S.J."/>
            <person name="Shen C.Y."/>
            <person name="Yeh C.M."/>
            <person name="Luo Y.B."/>
            <person name="Tsai W.C."/>
            <person name="Van de Peer Y."/>
            <person name="Liu Z.J."/>
        </authorList>
    </citation>
    <scope>NUCLEOTIDE SEQUENCE [LARGE SCALE GENOMIC DNA]</scope>
    <source>
        <tissue evidence="23">The whole plant</tissue>
    </source>
</reference>
<feature type="region of interest" description="Disordered" evidence="20">
    <location>
        <begin position="1"/>
        <end position="21"/>
    </location>
</feature>
<evidence type="ECO:0000256" key="14">
    <source>
        <dbReference type="ARBA" id="ARBA00023180"/>
    </source>
</evidence>
<dbReference type="Pfam" id="PF16363">
    <property type="entry name" value="GDP_Man_Dehyd"/>
    <property type="match status" value="1"/>
</dbReference>
<comment type="function">
    <text evidence="16">Catalyzes the NAD-dependent decarboxylation of UDP-glucuronic acid to UDP-xylose. Necessary for the biosynthesis of the core tetrasaccharide in glycosaminoglycan biosynthesis.</text>
</comment>
<reference evidence="23 24" key="1">
    <citation type="journal article" date="2016" name="Sci. Rep.">
        <title>The Dendrobium catenatum Lindl. genome sequence provides insights into polysaccharide synthase, floral development and adaptive evolution.</title>
        <authorList>
            <person name="Zhang G.Q."/>
            <person name="Xu Q."/>
            <person name="Bian C."/>
            <person name="Tsai W.C."/>
            <person name="Yeh C.M."/>
            <person name="Liu K.W."/>
            <person name="Yoshida K."/>
            <person name="Zhang L.S."/>
            <person name="Chang S.B."/>
            <person name="Chen F."/>
            <person name="Shi Y."/>
            <person name="Su Y.Y."/>
            <person name="Zhang Y.Q."/>
            <person name="Chen L.J."/>
            <person name="Yin Y."/>
            <person name="Lin M."/>
            <person name="Huang H."/>
            <person name="Deng H."/>
            <person name="Wang Z.W."/>
            <person name="Zhu S.L."/>
            <person name="Zhao X."/>
            <person name="Deng C."/>
            <person name="Niu S.C."/>
            <person name="Huang J."/>
            <person name="Wang M."/>
            <person name="Liu G.H."/>
            <person name="Yang H.J."/>
            <person name="Xiao X.J."/>
            <person name="Hsiao Y.Y."/>
            <person name="Wu W.L."/>
            <person name="Chen Y.Y."/>
            <person name="Mitsuda N."/>
            <person name="Ohme-Takagi M."/>
            <person name="Luo Y.B."/>
            <person name="Van de Peer Y."/>
            <person name="Liu Z.J."/>
        </authorList>
    </citation>
    <scope>NUCLEOTIDE SEQUENCE [LARGE SCALE GENOMIC DNA]</scope>
    <source>
        <tissue evidence="23">The whole plant</tissue>
    </source>
</reference>
<organism evidence="23 24">
    <name type="scientific">Dendrobium catenatum</name>
    <dbReference type="NCBI Taxonomy" id="906689"/>
    <lineage>
        <taxon>Eukaryota</taxon>
        <taxon>Viridiplantae</taxon>
        <taxon>Streptophyta</taxon>
        <taxon>Embryophyta</taxon>
        <taxon>Tracheophyta</taxon>
        <taxon>Spermatophyta</taxon>
        <taxon>Magnoliopsida</taxon>
        <taxon>Liliopsida</taxon>
        <taxon>Asparagales</taxon>
        <taxon>Orchidaceae</taxon>
        <taxon>Epidendroideae</taxon>
        <taxon>Malaxideae</taxon>
        <taxon>Dendrobiinae</taxon>
        <taxon>Dendrobium</taxon>
    </lineage>
</organism>
<keyword evidence="15" id="KW-0456">Lyase</keyword>
<feature type="region of interest" description="Disordered" evidence="20">
    <location>
        <begin position="410"/>
        <end position="441"/>
    </location>
</feature>
<proteinExistence type="inferred from homology"/>
<dbReference type="InterPro" id="IPR044516">
    <property type="entry name" value="UXS-like"/>
</dbReference>
<gene>
    <name evidence="23" type="primary">UXS6</name>
    <name evidence="23" type="ORF">MA16_Dca012915</name>
</gene>
<evidence type="ECO:0000256" key="7">
    <source>
        <dbReference type="ARBA" id="ARBA00022692"/>
    </source>
</evidence>
<keyword evidence="7" id="KW-0812">Transmembrane</keyword>
<dbReference type="Proteomes" id="UP000233837">
    <property type="component" value="Unassembled WGS sequence"/>
</dbReference>
<evidence type="ECO:0000256" key="3">
    <source>
        <dbReference type="ARBA" id="ARBA00005100"/>
    </source>
</evidence>
<evidence type="ECO:0000256" key="13">
    <source>
        <dbReference type="ARBA" id="ARBA00023136"/>
    </source>
</evidence>
<name>A0A2I0W1P7_9ASPA</name>
<dbReference type="GO" id="GO:0033320">
    <property type="term" value="P:UDP-D-xylose biosynthetic process"/>
    <property type="evidence" value="ECO:0007669"/>
    <property type="project" value="UniProtKB-UniPathway"/>
</dbReference>
<keyword evidence="14" id="KW-0325">Glycoprotein</keyword>
<dbReference type="InterPro" id="IPR016040">
    <property type="entry name" value="NAD(P)-bd_dom"/>
</dbReference>
<dbReference type="Gene3D" id="3.40.50.720">
    <property type="entry name" value="NAD(P)-binding Rossmann-like Domain"/>
    <property type="match status" value="1"/>
</dbReference>
<dbReference type="GO" id="GO:0000139">
    <property type="term" value="C:Golgi membrane"/>
    <property type="evidence" value="ECO:0007669"/>
    <property type="project" value="UniProtKB-SubCell"/>
</dbReference>
<evidence type="ECO:0000256" key="12">
    <source>
        <dbReference type="ARBA" id="ARBA00023034"/>
    </source>
</evidence>
<evidence type="ECO:0000256" key="9">
    <source>
        <dbReference type="ARBA" id="ARBA00022968"/>
    </source>
</evidence>
<evidence type="ECO:0000256" key="4">
    <source>
        <dbReference type="ARBA" id="ARBA00007505"/>
    </source>
</evidence>
<evidence type="ECO:0000256" key="2">
    <source>
        <dbReference type="ARBA" id="ARBA00004323"/>
    </source>
</evidence>
<comment type="pathway">
    <text evidence="3">Nucleotide-sugar biosynthesis; UDP-alpha-D-xylose biosynthesis; UDP-alpha-D-xylose from UDP-alpha-D-glucuronate: step 1/1.</text>
</comment>
<keyword evidence="13" id="KW-0472">Membrane</keyword>
<dbReference type="GO" id="GO:0048040">
    <property type="term" value="F:UDP-glucuronate decarboxylase activity"/>
    <property type="evidence" value="ECO:0007669"/>
    <property type="project" value="UniProtKB-EC"/>
</dbReference>
<feature type="compositionally biased region" description="Basic and acidic residues" evidence="20">
    <location>
        <begin position="170"/>
        <end position="183"/>
    </location>
</feature>
<keyword evidence="24" id="KW-1185">Reference proteome</keyword>
<dbReference type="EC" id="4.1.1.35" evidence="5"/>
<dbReference type="GO" id="GO:0070403">
    <property type="term" value="F:NAD+ binding"/>
    <property type="evidence" value="ECO:0007669"/>
    <property type="project" value="InterPro"/>
</dbReference>
<comment type="similarity">
    <text evidence="4">Belongs to the NAD(P)-dependent epimerase/dehydratase family. UDP-glucuronic acid decarboxylase subfamily.</text>
</comment>
<evidence type="ECO:0000256" key="10">
    <source>
        <dbReference type="ARBA" id="ARBA00022989"/>
    </source>
</evidence>
<dbReference type="Gene3D" id="3.20.20.80">
    <property type="entry name" value="Glycosidases"/>
    <property type="match status" value="1"/>
</dbReference>
<keyword evidence="8" id="KW-0210">Decarboxylase</keyword>
<dbReference type="InterPro" id="IPR005381">
    <property type="entry name" value="Znf-XS_domain"/>
</dbReference>
<evidence type="ECO:0000256" key="8">
    <source>
        <dbReference type="ARBA" id="ARBA00022793"/>
    </source>
</evidence>
<dbReference type="EMBL" id="KZ503020">
    <property type="protein sequence ID" value="PKU69581.1"/>
    <property type="molecule type" value="Genomic_DNA"/>
</dbReference>
<accession>A0A2I0W1P7</accession>
<keyword evidence="12" id="KW-0333">Golgi apparatus</keyword>
<comment type="subcellular location">
    <subcellularLocation>
        <location evidence="2">Golgi apparatus membrane</location>
        <topology evidence="2">Single-pass type II membrane protein</topology>
    </subcellularLocation>
    <subcellularLocation>
        <location evidence="18">Golgi apparatus</location>
        <location evidence="18">Golgi stack membrane</location>
    </subcellularLocation>
</comment>
<dbReference type="GO" id="GO:0032580">
    <property type="term" value="C:Golgi cisterna membrane"/>
    <property type="evidence" value="ECO:0007669"/>
    <property type="project" value="UniProtKB-SubCell"/>
</dbReference>
<keyword evidence="10" id="KW-1133">Transmembrane helix</keyword>
<keyword evidence="9" id="KW-0735">Signal-anchor</keyword>
<evidence type="ECO:0000256" key="1">
    <source>
        <dbReference type="ARBA" id="ARBA00001911"/>
    </source>
</evidence>
<feature type="region of interest" description="Disordered" evidence="20">
    <location>
        <begin position="58"/>
        <end position="78"/>
    </location>
</feature>
<keyword evidence="11" id="KW-0520">NAD</keyword>
<evidence type="ECO:0000313" key="23">
    <source>
        <dbReference type="EMBL" id="PKU69581.1"/>
    </source>
</evidence>
<sequence length="941" mass="106311">MYCRRSAVDDVRSRRSRAVDEDRRRIRWADDEDRHRRRWACDDDRRRRRREIDDYPPLELPLQWRDPPPVYPSPSYSAARKGIRNQPIVVDDYPPLELPLRWRDPPPEYPPLELPLKWRDPPPLQRQIRDSRRFQHSNRAPPPPVDLAIPASAAVLAMPAAADQVPVDPDLSRPVRARTDSDSYPHSPADGDTDQTVSASEPGDDRDSIPDETIVQISHIPPDLAHSAYLDSHLELTAVADQAHADQIPATPAADQASADQTPAHPASESPTRRVRELDLSQPDSSFAACSDSVEGDRFVGHPLPPERKNQAYRPPECSQVCDQSPNRVATHSRARPDTPLWLFHTFFGTLAYVAQEALSRKGKLLFRLMDTNSQTRITIPEIMENLWFKKGFLHIRLYIENDKLHSIDEIDEAPPTNALETPSSEKHEETSDSGCHSNGSAATCPAAMSISRGEIMGLPRPTSLNASELDDYAEKAYLGFKDGNHLILNHDSTRRSPLCAGKKKQDYQFKDLLQHAIGRGSSTSRKAKEKANHLGLARFLQKDLALAVGLVVSPPHIQVDSDFSHLRLHSPPLIQYNRSSLFSRNGDVELNDNYIVTAGVEIPCLNSMDKIDSAQCSQTVRQYATTKFCITVEEGGIGFDYCLQMAAPDKWIELLKSQDENWRMEKCIAYTESHDQILEGILPLKTPLHLFLINELKGCKEYQVESDVTEPLLVEVDQMYHLACPDSPIFYKYSPMKTIKTNVIGTLSMLGLAKRVGARILLTSTSEVYGDPLQHPQTEEYWGNVNSIGVRSCYDEGKRMAETLMFDHHRQHGLEIRIARIFNTYGPRMNIDDGRVVNNFITHKIILSAYGDFSIISSSEIMSSKSNEVDDSRGTERIRYLSSFDENEHKVHHVDWKTPRHVVISKSAFKVFDPGICCHRTSPPIIEPRTESSSFYARGE</sequence>
<dbReference type="FunFam" id="3.40.50.720:FF:000065">
    <property type="entry name" value="UDP-glucuronic acid decarboxylase 1"/>
    <property type="match status" value="1"/>
</dbReference>
<evidence type="ECO:0000256" key="16">
    <source>
        <dbReference type="ARBA" id="ARBA00025005"/>
    </source>
</evidence>
<evidence type="ECO:0000256" key="11">
    <source>
        <dbReference type="ARBA" id="ARBA00023027"/>
    </source>
</evidence>
<evidence type="ECO:0000256" key="6">
    <source>
        <dbReference type="ARBA" id="ARBA00018816"/>
    </source>
</evidence>
<evidence type="ECO:0000256" key="18">
    <source>
        <dbReference type="ARBA" id="ARBA00037859"/>
    </source>
</evidence>
<evidence type="ECO:0000256" key="20">
    <source>
        <dbReference type="SAM" id="MobiDB-lite"/>
    </source>
</evidence>
<dbReference type="STRING" id="906689.A0A2I0W1P7"/>
<comment type="cofactor">
    <cofactor evidence="1">
        <name>NAD(+)</name>
        <dbReference type="ChEBI" id="CHEBI:57540"/>
    </cofactor>
</comment>
<evidence type="ECO:0000313" key="24">
    <source>
        <dbReference type="Proteomes" id="UP000233837"/>
    </source>
</evidence>
<evidence type="ECO:0000256" key="19">
    <source>
        <dbReference type="ARBA" id="ARBA00049410"/>
    </source>
</evidence>
<evidence type="ECO:0000256" key="15">
    <source>
        <dbReference type="ARBA" id="ARBA00023239"/>
    </source>
</evidence>
<evidence type="ECO:0000259" key="22">
    <source>
        <dbReference type="Pfam" id="PF16363"/>
    </source>
</evidence>
<dbReference type="GO" id="GO:0031047">
    <property type="term" value="P:regulatory ncRNA-mediated gene silencing"/>
    <property type="evidence" value="ECO:0007669"/>
    <property type="project" value="InterPro"/>
</dbReference>
<feature type="domain" description="Zinc finger-XS" evidence="21">
    <location>
        <begin position="498"/>
        <end position="538"/>
    </location>
</feature>
<evidence type="ECO:0000256" key="5">
    <source>
        <dbReference type="ARBA" id="ARBA00012290"/>
    </source>
</evidence>
<feature type="region of interest" description="Disordered" evidence="20">
    <location>
        <begin position="165"/>
        <end position="209"/>
    </location>
</feature>
<protein>
    <recommendedName>
        <fullName evidence="6">UDP-glucuronic acid decarboxylase 1</fullName>
        <ecNumber evidence="5">4.1.1.35</ecNumber>
    </recommendedName>
    <alternativeName>
        <fullName evidence="17">UDP-glucuronate decarboxylase 1</fullName>
    </alternativeName>
</protein>
<comment type="catalytic activity">
    <reaction evidence="19">
        <text>UDP-alpha-D-glucuronate + H(+) = UDP-alpha-D-xylose + CO2</text>
        <dbReference type="Rhea" id="RHEA:23916"/>
        <dbReference type="ChEBI" id="CHEBI:15378"/>
        <dbReference type="ChEBI" id="CHEBI:16526"/>
        <dbReference type="ChEBI" id="CHEBI:57632"/>
        <dbReference type="ChEBI" id="CHEBI:58052"/>
        <dbReference type="EC" id="4.1.1.35"/>
    </reaction>
    <physiologicalReaction direction="left-to-right" evidence="19">
        <dbReference type="Rhea" id="RHEA:23917"/>
    </physiologicalReaction>
</comment>
<dbReference type="AlphaFoldDB" id="A0A2I0W1P7"/>
<dbReference type="PANTHER" id="PTHR43078">
    <property type="entry name" value="UDP-GLUCURONIC ACID DECARBOXYLASE-RELATED"/>
    <property type="match status" value="1"/>
</dbReference>
<dbReference type="UniPathway" id="UPA00796">
    <property type="reaction ID" value="UER00771"/>
</dbReference>
<evidence type="ECO:0000259" key="21">
    <source>
        <dbReference type="Pfam" id="PF03470"/>
    </source>
</evidence>
<dbReference type="SUPFAM" id="SSF51735">
    <property type="entry name" value="NAD(P)-binding Rossmann-fold domains"/>
    <property type="match status" value="1"/>
</dbReference>
<dbReference type="Pfam" id="PF03470">
    <property type="entry name" value="zf-XS"/>
    <property type="match status" value="1"/>
</dbReference>